<evidence type="ECO:0000313" key="4">
    <source>
        <dbReference type="EMBL" id="KAL2828299.1"/>
    </source>
</evidence>
<name>A0ABR4IM56_9EURO</name>
<feature type="transmembrane region" description="Helical" evidence="2">
    <location>
        <begin position="50"/>
        <end position="71"/>
    </location>
</feature>
<sequence>MAISDVGIHIGSDISRPATYAVVAFFSIALYNVLELTFLVFLVFKHHAGLYFWSFLVATWGIAIYAIGFILDDFRVNDSIRMFNVTLIVVGWCAMVTGQSLVLYSRLHLIVRRRIILRFVLGMIITNAILLHIPTIILCYGANSAMYQSFAYPYGVYERIQVTIFFLQETTISAIYMYQMCRLFYTGGSLGNIVYGEAASRRLMLHLIYVNVIVILLDIAIPALQFSGRYASQTAAKGFIYSVKLKLEFNILNRLVELAQRSRREWSSSGDRENATPPDFGAGQLVDQTQGLGQGTARDGMDPNHRRRKYQCPWHLFTVRVREVVSDRTAYRV</sequence>
<evidence type="ECO:0000256" key="2">
    <source>
        <dbReference type="SAM" id="Phobius"/>
    </source>
</evidence>
<comment type="caution">
    <text evidence="4">The sequence shown here is derived from an EMBL/GenBank/DDBJ whole genome shotgun (WGS) entry which is preliminary data.</text>
</comment>
<feature type="transmembrane region" description="Helical" evidence="2">
    <location>
        <begin position="20"/>
        <end position="43"/>
    </location>
</feature>
<organism evidence="4 5">
    <name type="scientific">Aspergillus pseudoustus</name>
    <dbReference type="NCBI Taxonomy" id="1810923"/>
    <lineage>
        <taxon>Eukaryota</taxon>
        <taxon>Fungi</taxon>
        <taxon>Dikarya</taxon>
        <taxon>Ascomycota</taxon>
        <taxon>Pezizomycotina</taxon>
        <taxon>Eurotiomycetes</taxon>
        <taxon>Eurotiomycetidae</taxon>
        <taxon>Eurotiales</taxon>
        <taxon>Aspergillaceae</taxon>
        <taxon>Aspergillus</taxon>
        <taxon>Aspergillus subgen. Nidulantes</taxon>
    </lineage>
</organism>
<keyword evidence="2" id="KW-0472">Membrane</keyword>
<protein>
    <recommendedName>
        <fullName evidence="3">DUF7703 domain-containing protein</fullName>
    </recommendedName>
</protein>
<dbReference type="InterPro" id="IPR056120">
    <property type="entry name" value="DUF7703"/>
</dbReference>
<feature type="region of interest" description="Disordered" evidence="1">
    <location>
        <begin position="266"/>
        <end position="285"/>
    </location>
</feature>
<keyword evidence="2" id="KW-1133">Transmembrane helix</keyword>
<keyword evidence="5" id="KW-1185">Reference proteome</keyword>
<feature type="transmembrane region" description="Helical" evidence="2">
    <location>
        <begin position="203"/>
        <end position="224"/>
    </location>
</feature>
<proteinExistence type="predicted"/>
<dbReference type="PANTHER" id="PTHR37013:SF4">
    <property type="entry name" value="INTEGRAL MEMBRANE PROTEIN"/>
    <property type="match status" value="1"/>
</dbReference>
<evidence type="ECO:0000259" key="3">
    <source>
        <dbReference type="Pfam" id="PF24802"/>
    </source>
</evidence>
<evidence type="ECO:0000256" key="1">
    <source>
        <dbReference type="SAM" id="MobiDB-lite"/>
    </source>
</evidence>
<dbReference type="EMBL" id="JBFXLU010000371">
    <property type="protein sequence ID" value="KAL2828299.1"/>
    <property type="molecule type" value="Genomic_DNA"/>
</dbReference>
<reference evidence="4 5" key="1">
    <citation type="submission" date="2024-07" db="EMBL/GenBank/DDBJ databases">
        <title>Section-level genome sequencing and comparative genomics of Aspergillus sections Usti and Cavernicolus.</title>
        <authorList>
            <consortium name="Lawrence Berkeley National Laboratory"/>
            <person name="Nybo J.L."/>
            <person name="Vesth T.C."/>
            <person name="Theobald S."/>
            <person name="Frisvad J.C."/>
            <person name="Larsen T.O."/>
            <person name="Kjaerboelling I."/>
            <person name="Rothschild-Mancinelli K."/>
            <person name="Lyhne E.K."/>
            <person name="Kogle M.E."/>
            <person name="Barry K."/>
            <person name="Clum A."/>
            <person name="Na H."/>
            <person name="Ledsgaard L."/>
            <person name="Lin J."/>
            <person name="Lipzen A."/>
            <person name="Kuo A."/>
            <person name="Riley R."/>
            <person name="Mondo S."/>
            <person name="Labutti K."/>
            <person name="Haridas S."/>
            <person name="Pangalinan J."/>
            <person name="Salamov A.A."/>
            <person name="Simmons B.A."/>
            <person name="Magnuson J.K."/>
            <person name="Chen J."/>
            <person name="Drula E."/>
            <person name="Henrissat B."/>
            <person name="Wiebenga A."/>
            <person name="Lubbers R.J."/>
            <person name="Gomes A.C."/>
            <person name="Makela M.R."/>
            <person name="Stajich J."/>
            <person name="Grigoriev I.V."/>
            <person name="Mortensen U.H."/>
            <person name="De Vries R.P."/>
            <person name="Baker S.E."/>
            <person name="Andersen M.R."/>
        </authorList>
    </citation>
    <scope>NUCLEOTIDE SEQUENCE [LARGE SCALE GENOMIC DNA]</scope>
    <source>
        <strain evidence="4 5">CBS 123904</strain>
    </source>
</reference>
<dbReference type="Pfam" id="PF24802">
    <property type="entry name" value="DUF7703"/>
    <property type="match status" value="1"/>
</dbReference>
<dbReference type="PANTHER" id="PTHR37013">
    <property type="entry name" value="INTEGRAL MEMBRANE PROTEIN (AFU_ORTHOLOGUE AFUA_1G05950)-RELATED"/>
    <property type="match status" value="1"/>
</dbReference>
<evidence type="ECO:0000313" key="5">
    <source>
        <dbReference type="Proteomes" id="UP001610446"/>
    </source>
</evidence>
<keyword evidence="2" id="KW-0812">Transmembrane</keyword>
<feature type="transmembrane region" description="Helical" evidence="2">
    <location>
        <begin position="116"/>
        <end position="140"/>
    </location>
</feature>
<accession>A0ABR4IM56</accession>
<feature type="transmembrane region" description="Helical" evidence="2">
    <location>
        <begin position="83"/>
        <end position="104"/>
    </location>
</feature>
<dbReference type="Proteomes" id="UP001610446">
    <property type="component" value="Unassembled WGS sequence"/>
</dbReference>
<feature type="domain" description="DUF7703" evidence="3">
    <location>
        <begin position="15"/>
        <end position="262"/>
    </location>
</feature>
<gene>
    <name evidence="4" type="ORF">BJY01DRAFT_261601</name>
</gene>